<name>A0AAV2CJ87_9ROSI</name>
<evidence type="ECO:0000313" key="2">
    <source>
        <dbReference type="EMBL" id="CAL1356497.1"/>
    </source>
</evidence>
<dbReference type="EMBL" id="OZ034813">
    <property type="protein sequence ID" value="CAL1356497.1"/>
    <property type="molecule type" value="Genomic_DNA"/>
</dbReference>
<feature type="compositionally biased region" description="Basic residues" evidence="1">
    <location>
        <begin position="11"/>
        <end position="23"/>
    </location>
</feature>
<gene>
    <name evidence="2" type="ORF">LTRI10_LOCUS4200</name>
</gene>
<sequence>MGKTGVVLALGKKKSPKPQKHNPKSSAASFAAARPLLFERRPGPEILLPLLDRCLLLERRPGPGDPPSSSRPARRRPGQWLLRAALRFLCSGLLRLYSVAAPRSATTLPLLWHASPAPARVSLPCSRRTRRQQVWIENLLPPKWIENPMLMLD</sequence>
<evidence type="ECO:0000256" key="1">
    <source>
        <dbReference type="SAM" id="MobiDB-lite"/>
    </source>
</evidence>
<organism evidence="2 3">
    <name type="scientific">Linum trigynum</name>
    <dbReference type="NCBI Taxonomy" id="586398"/>
    <lineage>
        <taxon>Eukaryota</taxon>
        <taxon>Viridiplantae</taxon>
        <taxon>Streptophyta</taxon>
        <taxon>Embryophyta</taxon>
        <taxon>Tracheophyta</taxon>
        <taxon>Spermatophyta</taxon>
        <taxon>Magnoliopsida</taxon>
        <taxon>eudicotyledons</taxon>
        <taxon>Gunneridae</taxon>
        <taxon>Pentapetalae</taxon>
        <taxon>rosids</taxon>
        <taxon>fabids</taxon>
        <taxon>Malpighiales</taxon>
        <taxon>Linaceae</taxon>
        <taxon>Linum</taxon>
    </lineage>
</organism>
<proteinExistence type="predicted"/>
<keyword evidence="3" id="KW-1185">Reference proteome</keyword>
<dbReference type="Proteomes" id="UP001497516">
    <property type="component" value="Chromosome 1"/>
</dbReference>
<feature type="region of interest" description="Disordered" evidence="1">
    <location>
        <begin position="1"/>
        <end position="28"/>
    </location>
</feature>
<protein>
    <submittedName>
        <fullName evidence="2">Uncharacterized protein</fullName>
    </submittedName>
</protein>
<accession>A0AAV2CJ87</accession>
<reference evidence="2 3" key="1">
    <citation type="submission" date="2024-04" db="EMBL/GenBank/DDBJ databases">
        <authorList>
            <person name="Fracassetti M."/>
        </authorList>
    </citation>
    <scope>NUCLEOTIDE SEQUENCE [LARGE SCALE GENOMIC DNA]</scope>
</reference>
<evidence type="ECO:0000313" key="3">
    <source>
        <dbReference type="Proteomes" id="UP001497516"/>
    </source>
</evidence>
<dbReference type="AlphaFoldDB" id="A0AAV2CJ87"/>